<dbReference type="Proteomes" id="UP000324632">
    <property type="component" value="Chromosome 13"/>
</dbReference>
<evidence type="ECO:0000256" key="1">
    <source>
        <dbReference type="SAM" id="Phobius"/>
    </source>
</evidence>
<reference evidence="2 3" key="1">
    <citation type="journal article" date="2019" name="Mol. Ecol. Resour.">
        <title>Chromosome-level genome assembly of Triplophysa tibetana, a fish adapted to the harsh high-altitude environment of the Tibetan Plateau.</title>
        <authorList>
            <person name="Yang X."/>
            <person name="Liu H."/>
            <person name="Ma Z."/>
            <person name="Zou Y."/>
            <person name="Zou M."/>
            <person name="Mao Y."/>
            <person name="Li X."/>
            <person name="Wang H."/>
            <person name="Chen T."/>
            <person name="Wang W."/>
            <person name="Yang R."/>
        </authorList>
    </citation>
    <scope>NUCLEOTIDE SEQUENCE [LARGE SCALE GENOMIC DNA]</scope>
    <source>
        <strain evidence="2">TTIB1903HZAU</strain>
        <tissue evidence="2">Muscle</tissue>
    </source>
</reference>
<evidence type="ECO:0000313" key="2">
    <source>
        <dbReference type="EMBL" id="KAA0713378.1"/>
    </source>
</evidence>
<accession>A0A5A9NV16</accession>
<evidence type="ECO:0000313" key="3">
    <source>
        <dbReference type="Proteomes" id="UP000324632"/>
    </source>
</evidence>
<keyword evidence="1" id="KW-0812">Transmembrane</keyword>
<keyword evidence="1" id="KW-1133">Transmembrane helix</keyword>
<organism evidence="2 3">
    <name type="scientific">Triplophysa tibetana</name>
    <dbReference type="NCBI Taxonomy" id="1572043"/>
    <lineage>
        <taxon>Eukaryota</taxon>
        <taxon>Metazoa</taxon>
        <taxon>Chordata</taxon>
        <taxon>Craniata</taxon>
        <taxon>Vertebrata</taxon>
        <taxon>Euteleostomi</taxon>
        <taxon>Actinopterygii</taxon>
        <taxon>Neopterygii</taxon>
        <taxon>Teleostei</taxon>
        <taxon>Ostariophysi</taxon>
        <taxon>Cypriniformes</taxon>
        <taxon>Nemacheilidae</taxon>
        <taxon>Triplophysa</taxon>
    </lineage>
</organism>
<proteinExistence type="predicted"/>
<sequence length="193" mass="21662">MNASDPVYQFAVYEAPLYKDYKPPARDFIQIPRTVLYLMMAAVVVVAVAYAIVGHLIKDLAHDILDWALGPDEEILKCSSEAGEDTTVTHMPSALTHSHPNAFHVWDQDDVVIPLSLEHNPQVSPFQAVIPFIPHFFPSHSVINSPAPQIQWGETKSPNRMPQEAYVFPSPKNTGQRCAFSNVSFHDRRDDKV</sequence>
<name>A0A5A9NV16_9TELE</name>
<dbReference type="AlphaFoldDB" id="A0A5A9NV16"/>
<comment type="caution">
    <text evidence="2">The sequence shown here is derived from an EMBL/GenBank/DDBJ whole genome shotgun (WGS) entry which is preliminary data.</text>
</comment>
<keyword evidence="1" id="KW-0472">Membrane</keyword>
<keyword evidence="3" id="KW-1185">Reference proteome</keyword>
<gene>
    <name evidence="2" type="ORF">E1301_Tti009202</name>
</gene>
<feature type="transmembrane region" description="Helical" evidence="1">
    <location>
        <begin position="35"/>
        <end position="57"/>
    </location>
</feature>
<dbReference type="EMBL" id="SOYY01000013">
    <property type="protein sequence ID" value="KAA0713378.1"/>
    <property type="molecule type" value="Genomic_DNA"/>
</dbReference>
<protein>
    <submittedName>
        <fullName evidence="2">Uncharacterized protein</fullName>
    </submittedName>
</protein>